<proteinExistence type="predicted"/>
<keyword evidence="2" id="KW-1185">Reference proteome</keyword>
<dbReference type="Proteomes" id="UP000026961">
    <property type="component" value="Chromosome 2"/>
</dbReference>
<reference evidence="1" key="2">
    <citation type="submission" date="2018-05" db="EMBL/GenBank/DDBJ databases">
        <title>OgluRS3 (Oryza glumaepatula Reference Sequence Version 3).</title>
        <authorList>
            <person name="Zhang J."/>
            <person name="Kudrna D."/>
            <person name="Lee S."/>
            <person name="Talag J."/>
            <person name="Welchert J."/>
            <person name="Wing R.A."/>
        </authorList>
    </citation>
    <scope>NUCLEOTIDE SEQUENCE [LARGE SCALE GENOMIC DNA]</scope>
</reference>
<dbReference type="HOGENOM" id="CLU_2501586_0_0_1"/>
<reference evidence="1" key="1">
    <citation type="submission" date="2015-04" db="UniProtKB">
        <authorList>
            <consortium name="EnsemblPlants"/>
        </authorList>
    </citation>
    <scope>IDENTIFICATION</scope>
</reference>
<accession>A0A0D9YR52</accession>
<dbReference type="Gramene" id="OGLUM02G13920.1">
    <property type="protein sequence ID" value="OGLUM02G13920.1"/>
    <property type="gene ID" value="OGLUM02G13920"/>
</dbReference>
<dbReference type="EnsemblPlants" id="OGLUM02G13920.1">
    <property type="protein sequence ID" value="OGLUM02G13920.1"/>
    <property type="gene ID" value="OGLUM02G13920"/>
</dbReference>
<dbReference type="AlphaFoldDB" id="A0A0D9YR52"/>
<evidence type="ECO:0000313" key="1">
    <source>
        <dbReference type="EnsemblPlants" id="OGLUM02G13920.1"/>
    </source>
</evidence>
<name>A0A0D9YR52_9ORYZ</name>
<protein>
    <submittedName>
        <fullName evidence="1">Uncharacterized protein</fullName>
    </submittedName>
</protein>
<evidence type="ECO:0000313" key="2">
    <source>
        <dbReference type="Proteomes" id="UP000026961"/>
    </source>
</evidence>
<organism evidence="1">
    <name type="scientific">Oryza glumipatula</name>
    <dbReference type="NCBI Taxonomy" id="40148"/>
    <lineage>
        <taxon>Eukaryota</taxon>
        <taxon>Viridiplantae</taxon>
        <taxon>Streptophyta</taxon>
        <taxon>Embryophyta</taxon>
        <taxon>Tracheophyta</taxon>
        <taxon>Spermatophyta</taxon>
        <taxon>Magnoliopsida</taxon>
        <taxon>Liliopsida</taxon>
        <taxon>Poales</taxon>
        <taxon>Poaceae</taxon>
        <taxon>BOP clade</taxon>
        <taxon>Oryzoideae</taxon>
        <taxon>Oryzeae</taxon>
        <taxon>Oryzinae</taxon>
        <taxon>Oryza</taxon>
    </lineage>
</organism>
<sequence>MAWLSRPALSHTGKLSPIGWWAWSGNNLDVGGLSLIRCCRALIRWAGASRIIHTITIIQEGLWMNMIGMDNDAKCRSRTEFFWMRE</sequence>